<feature type="compositionally biased region" description="Basic residues" evidence="1">
    <location>
        <begin position="391"/>
        <end position="401"/>
    </location>
</feature>
<evidence type="ECO:0000313" key="3">
    <source>
        <dbReference type="EMBL" id="THH30381.1"/>
    </source>
</evidence>
<accession>A0A4S4MYE4</accession>
<dbReference type="InterPro" id="IPR053216">
    <property type="entry name" value="Appressorial_penetr-assoc"/>
</dbReference>
<reference evidence="3 4" key="1">
    <citation type="submission" date="2019-02" db="EMBL/GenBank/DDBJ databases">
        <title>Genome sequencing of the rare red list fungi Antrodiella citrinella (Flaviporus citrinellus).</title>
        <authorList>
            <person name="Buettner E."/>
            <person name="Kellner H."/>
        </authorList>
    </citation>
    <scope>NUCLEOTIDE SEQUENCE [LARGE SCALE GENOMIC DNA]</scope>
    <source>
        <strain evidence="3 4">DSM 108506</strain>
    </source>
</reference>
<dbReference type="PANTHER" id="PTHR34587:SF2">
    <property type="entry name" value="G-PROTEIN COUPLED RECEPTORS FAMILY 1 PROFILE DOMAIN-CONTAINING PROTEIN"/>
    <property type="match status" value="1"/>
</dbReference>
<protein>
    <submittedName>
        <fullName evidence="3">Uncharacterized protein</fullName>
    </submittedName>
</protein>
<keyword evidence="2" id="KW-0732">Signal</keyword>
<dbReference type="OrthoDB" id="2336871at2759"/>
<feature type="compositionally biased region" description="Polar residues" evidence="1">
    <location>
        <begin position="362"/>
        <end position="373"/>
    </location>
</feature>
<name>A0A4S4MYE4_9APHY</name>
<organism evidence="3 4">
    <name type="scientific">Antrodiella citrinella</name>
    <dbReference type="NCBI Taxonomy" id="2447956"/>
    <lineage>
        <taxon>Eukaryota</taxon>
        <taxon>Fungi</taxon>
        <taxon>Dikarya</taxon>
        <taxon>Basidiomycota</taxon>
        <taxon>Agaricomycotina</taxon>
        <taxon>Agaricomycetes</taxon>
        <taxon>Polyporales</taxon>
        <taxon>Steccherinaceae</taxon>
        <taxon>Antrodiella</taxon>
    </lineage>
</organism>
<sequence>MKFTTSLSSLFVLLLAQQALASPLTFGSGVAVGGNGVSAPPKEVQPSPAKASSAAVAASSAPAKAVSSAAAASSAPAKAVSSAAVATAAASAAASASAPAASSSAAASNDADAQSSLTLNPNVIATGFENDGQDVPTAGQVASLTSSNNFINFCLTVPNLPITNGQQITTGSCNPAPMGVIAAQTNMPSAKFQFPKNGDTIPANQAFTIQMAINHLDTGFFVNADENYFAAPQVTGAGGDVQGHSHVVVELLTALDQTAPTNPTVFAFFKGLNSAAVNGVLTADVTNGLPEGVYRLASINTAANHQPVLVAVAQHGALDDIVYFTVSNNSSSTATSAASAASASVAIKGANTGGKPGVQGAFSPQNQQNQQKGNADIAQPSRGGFSNGHGFKVRRNALNRM</sequence>
<evidence type="ECO:0000313" key="4">
    <source>
        <dbReference type="Proteomes" id="UP000308730"/>
    </source>
</evidence>
<feature type="region of interest" description="Disordered" evidence="1">
    <location>
        <begin position="355"/>
        <end position="401"/>
    </location>
</feature>
<evidence type="ECO:0000256" key="1">
    <source>
        <dbReference type="SAM" id="MobiDB-lite"/>
    </source>
</evidence>
<dbReference type="EMBL" id="SGPM01000083">
    <property type="protein sequence ID" value="THH30381.1"/>
    <property type="molecule type" value="Genomic_DNA"/>
</dbReference>
<evidence type="ECO:0000256" key="2">
    <source>
        <dbReference type="SAM" id="SignalP"/>
    </source>
</evidence>
<gene>
    <name evidence="3" type="ORF">EUX98_g3801</name>
</gene>
<keyword evidence="4" id="KW-1185">Reference proteome</keyword>
<proteinExistence type="predicted"/>
<comment type="caution">
    <text evidence="3">The sequence shown here is derived from an EMBL/GenBank/DDBJ whole genome shotgun (WGS) entry which is preliminary data.</text>
</comment>
<dbReference type="AlphaFoldDB" id="A0A4S4MYE4"/>
<feature type="signal peptide" evidence="2">
    <location>
        <begin position="1"/>
        <end position="21"/>
    </location>
</feature>
<dbReference type="Proteomes" id="UP000308730">
    <property type="component" value="Unassembled WGS sequence"/>
</dbReference>
<feature type="chain" id="PRO_5020534114" evidence="2">
    <location>
        <begin position="22"/>
        <end position="401"/>
    </location>
</feature>
<dbReference type="PANTHER" id="PTHR34587">
    <property type="entry name" value="VWFA DOMAIN-CONTAINING PROTEIN"/>
    <property type="match status" value="1"/>
</dbReference>